<name>A0A4Y2I428_ARAVE</name>
<dbReference type="SUPFAM" id="SSF50129">
    <property type="entry name" value="GroES-like"/>
    <property type="match status" value="1"/>
</dbReference>
<dbReference type="InterPro" id="IPR013154">
    <property type="entry name" value="ADH-like_N"/>
</dbReference>
<dbReference type="Pfam" id="PF08240">
    <property type="entry name" value="ADH_N"/>
    <property type="match status" value="1"/>
</dbReference>
<dbReference type="EMBL" id="BGPR01105262">
    <property type="protein sequence ID" value="GBM72507.1"/>
    <property type="molecule type" value="Genomic_DNA"/>
</dbReference>
<dbReference type="Proteomes" id="UP000499080">
    <property type="component" value="Unassembled WGS sequence"/>
</dbReference>
<dbReference type="GO" id="GO:0016491">
    <property type="term" value="F:oxidoreductase activity"/>
    <property type="evidence" value="ECO:0007669"/>
    <property type="project" value="UniProtKB-KW"/>
</dbReference>
<dbReference type="AlphaFoldDB" id="A0A4Y2I428"/>
<feature type="non-terminal residue" evidence="6">
    <location>
        <position position="161"/>
    </location>
</feature>
<accession>A0A4Y2I428</accession>
<evidence type="ECO:0000256" key="2">
    <source>
        <dbReference type="ARBA" id="ARBA00023002"/>
    </source>
</evidence>
<keyword evidence="7" id="KW-1185">Reference proteome</keyword>
<evidence type="ECO:0000256" key="1">
    <source>
        <dbReference type="ARBA" id="ARBA00022857"/>
    </source>
</evidence>
<sequence>MHLFILPLVSTKPISPRKFQLNRFDRFIKLGPVLATTTTHYHFKIVSSCLSSYAIQYKELGDPSAVLEKVQHEVSESLQSNEIAVKMLASPVNPADINMIQGKYGKKPKLPAIGGYEGVAKVVKVGSSVKNLQVGSWVIPIADNDGVWKHYGVYTEDLLIK</sequence>
<keyword evidence="2" id="KW-0560">Oxidoreductase</keyword>
<dbReference type="InterPro" id="IPR011032">
    <property type="entry name" value="GroES-like_sf"/>
</dbReference>
<evidence type="ECO:0000313" key="7">
    <source>
        <dbReference type="Proteomes" id="UP000499080"/>
    </source>
</evidence>
<dbReference type="OrthoDB" id="7482721at2759"/>
<dbReference type="InterPro" id="IPR051034">
    <property type="entry name" value="Mito_Enoyl-ACP_Reductase"/>
</dbReference>
<reference evidence="6 7" key="1">
    <citation type="journal article" date="2019" name="Sci. Rep.">
        <title>Orb-weaving spider Araneus ventricosus genome elucidates the spidroin gene catalogue.</title>
        <authorList>
            <person name="Kono N."/>
            <person name="Nakamura H."/>
            <person name="Ohtoshi R."/>
            <person name="Moran D.A.P."/>
            <person name="Shinohara A."/>
            <person name="Yoshida Y."/>
            <person name="Fujiwara M."/>
            <person name="Mori M."/>
            <person name="Tomita M."/>
            <person name="Arakawa K."/>
        </authorList>
    </citation>
    <scope>NUCLEOTIDE SEQUENCE [LARGE SCALE GENOMIC DNA]</scope>
</reference>
<dbReference type="PANTHER" id="PTHR43981">
    <property type="entry name" value="ENOYL-[ACYL-CARRIER-PROTEIN] REDUCTASE, MITOCHONDRIAL"/>
    <property type="match status" value="1"/>
</dbReference>
<feature type="domain" description="Alcohol dehydrogenase-like N-terminal" evidence="5">
    <location>
        <begin position="80"/>
        <end position="139"/>
    </location>
</feature>
<dbReference type="GO" id="GO:0006631">
    <property type="term" value="P:fatty acid metabolic process"/>
    <property type="evidence" value="ECO:0007669"/>
    <property type="project" value="TreeGrafter"/>
</dbReference>
<evidence type="ECO:0000256" key="4">
    <source>
        <dbReference type="ARBA" id="ARBA00042123"/>
    </source>
</evidence>
<organism evidence="6 7">
    <name type="scientific">Araneus ventricosus</name>
    <name type="common">Orbweaver spider</name>
    <name type="synonym">Epeira ventricosa</name>
    <dbReference type="NCBI Taxonomy" id="182803"/>
    <lineage>
        <taxon>Eukaryota</taxon>
        <taxon>Metazoa</taxon>
        <taxon>Ecdysozoa</taxon>
        <taxon>Arthropoda</taxon>
        <taxon>Chelicerata</taxon>
        <taxon>Arachnida</taxon>
        <taxon>Araneae</taxon>
        <taxon>Araneomorphae</taxon>
        <taxon>Entelegynae</taxon>
        <taxon>Araneoidea</taxon>
        <taxon>Araneidae</taxon>
        <taxon>Araneus</taxon>
    </lineage>
</organism>
<evidence type="ECO:0000256" key="3">
    <source>
        <dbReference type="ARBA" id="ARBA00041058"/>
    </source>
</evidence>
<evidence type="ECO:0000259" key="5">
    <source>
        <dbReference type="Pfam" id="PF08240"/>
    </source>
</evidence>
<protein>
    <recommendedName>
        <fullName evidence="3">Enoyl-[acyl-carrier-protein] reductase, mitochondrial</fullName>
    </recommendedName>
    <alternativeName>
        <fullName evidence="4">2-enoyl thioester reductase</fullName>
    </alternativeName>
</protein>
<keyword evidence="1" id="KW-0521">NADP</keyword>
<evidence type="ECO:0000313" key="6">
    <source>
        <dbReference type="EMBL" id="GBM72507.1"/>
    </source>
</evidence>
<dbReference type="Gene3D" id="3.90.180.10">
    <property type="entry name" value="Medium-chain alcohol dehydrogenases, catalytic domain"/>
    <property type="match status" value="1"/>
</dbReference>
<gene>
    <name evidence="6" type="primary">Mecr_2</name>
    <name evidence="6" type="ORF">AVEN_33374_1</name>
</gene>
<comment type="caution">
    <text evidence="6">The sequence shown here is derived from an EMBL/GenBank/DDBJ whole genome shotgun (WGS) entry which is preliminary data.</text>
</comment>
<dbReference type="GO" id="GO:0005739">
    <property type="term" value="C:mitochondrion"/>
    <property type="evidence" value="ECO:0007669"/>
    <property type="project" value="TreeGrafter"/>
</dbReference>
<dbReference type="PANTHER" id="PTHR43981:SF2">
    <property type="entry name" value="ENOYL-[ACYL-CARRIER-PROTEIN] REDUCTASE, MITOCHONDRIAL"/>
    <property type="match status" value="1"/>
</dbReference>
<proteinExistence type="predicted"/>